<comment type="caution">
    <text evidence="2">The sequence shown here is derived from an EMBL/GenBank/DDBJ whole genome shotgun (WGS) entry which is preliminary data.</text>
</comment>
<dbReference type="AlphaFoldDB" id="G5ICV0"/>
<evidence type="ECO:0000256" key="1">
    <source>
        <dbReference type="SAM" id="SignalP"/>
    </source>
</evidence>
<dbReference type="RefSeq" id="WP_006779270.1">
    <property type="nucleotide sequence ID" value="NZ_CP040506.1"/>
</dbReference>
<dbReference type="Proteomes" id="UP000005384">
    <property type="component" value="Unassembled WGS sequence"/>
</dbReference>
<dbReference type="HOGENOM" id="CLU_094166_0_0_9"/>
<protein>
    <submittedName>
        <fullName evidence="2">Uncharacterized protein</fullName>
    </submittedName>
</protein>
<dbReference type="EMBL" id="ADLN01000012">
    <property type="protein sequence ID" value="EHI60721.1"/>
    <property type="molecule type" value="Genomic_DNA"/>
</dbReference>
<sequence length="260" mass="27615">MLKRKKMAGVAVLTAVCLLAQSQTMPAYGAGISGSMGKTDGTSRLQNTVPLTGGRSGEAPTGVGLENLEINPEEGDSASVPVEMKGTVTASLISVSLPADGFEFSVDPEAPFDLSAPAAQILSPDVKIENHSVVPVKLEIARVDDIGDNDVKFSEKFSSEREQSFQLVDTIAGANAPGTAILVLGMENRRYQTSREFEHYAICPGKTGIYVAEIEAGGQTTLKLYGKVSADFYGSYEFTVRPTLKISAVQANEPADSYRE</sequence>
<feature type="chain" id="PRO_5003478533" evidence="1">
    <location>
        <begin position="30"/>
        <end position="260"/>
    </location>
</feature>
<keyword evidence="3" id="KW-1185">Reference proteome</keyword>
<evidence type="ECO:0000313" key="2">
    <source>
        <dbReference type="EMBL" id="EHI60721.1"/>
    </source>
</evidence>
<gene>
    <name evidence="2" type="ORF">HMPREF9473_01285</name>
</gene>
<accession>G5ICV0</accession>
<reference evidence="2 3" key="1">
    <citation type="submission" date="2011-08" db="EMBL/GenBank/DDBJ databases">
        <title>The Genome Sequence of Clostridium hathewayi WAL-18680.</title>
        <authorList>
            <consortium name="The Broad Institute Genome Sequencing Platform"/>
            <person name="Earl A."/>
            <person name="Ward D."/>
            <person name="Feldgarden M."/>
            <person name="Gevers D."/>
            <person name="Finegold S.M."/>
            <person name="Summanen P.H."/>
            <person name="Molitoris D.R."/>
            <person name="Song M."/>
            <person name="Daigneault M."/>
            <person name="Allen-Vercoe E."/>
            <person name="Young S.K."/>
            <person name="Zeng Q."/>
            <person name="Gargeya S."/>
            <person name="Fitzgerald M."/>
            <person name="Haas B."/>
            <person name="Abouelleil A."/>
            <person name="Alvarado L."/>
            <person name="Arachchi H.M."/>
            <person name="Berlin A."/>
            <person name="Brown A."/>
            <person name="Chapman S.B."/>
            <person name="Chen Z."/>
            <person name="Dunbar C."/>
            <person name="Freedman E."/>
            <person name="Gearin G."/>
            <person name="Gellesch M."/>
            <person name="Goldberg J."/>
            <person name="Griggs A."/>
            <person name="Gujja S."/>
            <person name="Heiman D."/>
            <person name="Howarth C."/>
            <person name="Larson L."/>
            <person name="Lui A."/>
            <person name="MacDonald P.J.P."/>
            <person name="Montmayeur A."/>
            <person name="Murphy C."/>
            <person name="Neiman D."/>
            <person name="Pearson M."/>
            <person name="Priest M."/>
            <person name="Roberts A."/>
            <person name="Saif S."/>
            <person name="Shea T."/>
            <person name="Shenoy N."/>
            <person name="Sisk P."/>
            <person name="Stolte C."/>
            <person name="Sykes S."/>
            <person name="Wortman J."/>
            <person name="Nusbaum C."/>
            <person name="Birren B."/>
        </authorList>
    </citation>
    <scope>NUCLEOTIDE SEQUENCE [LARGE SCALE GENOMIC DNA]</scope>
    <source>
        <strain evidence="2 3">WAL-18680</strain>
    </source>
</reference>
<name>G5ICV0_9FIRM</name>
<feature type="signal peptide" evidence="1">
    <location>
        <begin position="1"/>
        <end position="29"/>
    </location>
</feature>
<evidence type="ECO:0000313" key="3">
    <source>
        <dbReference type="Proteomes" id="UP000005384"/>
    </source>
</evidence>
<keyword evidence="1" id="KW-0732">Signal</keyword>
<organism evidence="2 3">
    <name type="scientific">Hungatella hathewayi WAL-18680</name>
    <dbReference type="NCBI Taxonomy" id="742737"/>
    <lineage>
        <taxon>Bacteria</taxon>
        <taxon>Bacillati</taxon>
        <taxon>Bacillota</taxon>
        <taxon>Clostridia</taxon>
        <taxon>Lachnospirales</taxon>
        <taxon>Lachnospiraceae</taxon>
        <taxon>Hungatella</taxon>
    </lineage>
</organism>
<proteinExistence type="predicted"/>
<dbReference type="PATRIC" id="fig|742737.3.peg.1294"/>